<dbReference type="InterPro" id="IPR022898">
    <property type="entry name" value="RNase_HII"/>
</dbReference>
<comment type="cofactor">
    <cofactor evidence="14 15">
        <name>Mn(2+)</name>
        <dbReference type="ChEBI" id="CHEBI:29035"/>
    </cofactor>
    <cofactor evidence="14 15">
        <name>Mg(2+)</name>
        <dbReference type="ChEBI" id="CHEBI:18420"/>
    </cofactor>
    <text evidence="14 15">Manganese or magnesium. Binds 1 divalent metal ion per monomer in the absence of substrate. May bind a second metal ion after substrate binding.</text>
</comment>
<dbReference type="Proteomes" id="UP000030416">
    <property type="component" value="Unassembled WGS sequence"/>
</dbReference>
<evidence type="ECO:0000256" key="3">
    <source>
        <dbReference type="ARBA" id="ARBA00004065"/>
    </source>
</evidence>
<keyword evidence="19" id="KW-1185">Reference proteome</keyword>
<keyword evidence="10 14" id="KW-0479">Metal-binding</keyword>
<feature type="binding site" evidence="14 15">
    <location>
        <position position="75"/>
    </location>
    <ligand>
        <name>a divalent metal cation</name>
        <dbReference type="ChEBI" id="CHEBI:60240"/>
    </ligand>
</feature>
<dbReference type="STRING" id="1384049.CD29_00320"/>
<evidence type="ECO:0000256" key="6">
    <source>
        <dbReference type="ARBA" id="ARBA00012180"/>
    </source>
</evidence>
<dbReference type="EC" id="3.1.26.4" evidence="6 14"/>
<dbReference type="CDD" id="cd07182">
    <property type="entry name" value="RNase_HII_bacteria_HII_like"/>
    <property type="match status" value="1"/>
</dbReference>
<dbReference type="Gene3D" id="3.30.420.10">
    <property type="entry name" value="Ribonuclease H-like superfamily/Ribonuclease H"/>
    <property type="match status" value="1"/>
</dbReference>
<evidence type="ECO:0000256" key="1">
    <source>
        <dbReference type="ARBA" id="ARBA00000077"/>
    </source>
</evidence>
<evidence type="ECO:0000256" key="11">
    <source>
        <dbReference type="ARBA" id="ARBA00022759"/>
    </source>
</evidence>
<dbReference type="HAMAP" id="MF_00052_B">
    <property type="entry name" value="RNase_HII_B"/>
    <property type="match status" value="1"/>
</dbReference>
<comment type="function">
    <text evidence="3 14 16">Endonuclease that specifically degrades the RNA of RNA-DNA hybrids.</text>
</comment>
<dbReference type="SUPFAM" id="SSF53098">
    <property type="entry name" value="Ribonuclease H-like"/>
    <property type="match status" value="1"/>
</dbReference>
<dbReference type="InterPro" id="IPR024567">
    <property type="entry name" value="RNase_HII/HIII_dom"/>
</dbReference>
<evidence type="ECO:0000256" key="7">
    <source>
        <dbReference type="ARBA" id="ARBA00019179"/>
    </source>
</evidence>
<evidence type="ECO:0000259" key="17">
    <source>
        <dbReference type="PROSITE" id="PS51975"/>
    </source>
</evidence>
<organism evidence="18 19">
    <name type="scientific">Ureibacillus manganicus DSM 26584</name>
    <dbReference type="NCBI Taxonomy" id="1384049"/>
    <lineage>
        <taxon>Bacteria</taxon>
        <taxon>Bacillati</taxon>
        <taxon>Bacillota</taxon>
        <taxon>Bacilli</taxon>
        <taxon>Bacillales</taxon>
        <taxon>Caryophanaceae</taxon>
        <taxon>Ureibacillus</taxon>
    </lineage>
</organism>
<evidence type="ECO:0000313" key="18">
    <source>
        <dbReference type="EMBL" id="KGR80373.1"/>
    </source>
</evidence>
<comment type="cofactor">
    <cofactor evidence="2">
        <name>Mg(2+)</name>
        <dbReference type="ChEBI" id="CHEBI:18420"/>
    </cofactor>
</comment>
<proteinExistence type="inferred from homology"/>
<evidence type="ECO:0000256" key="13">
    <source>
        <dbReference type="ARBA" id="ARBA00023211"/>
    </source>
</evidence>
<dbReference type="GO" id="GO:0030145">
    <property type="term" value="F:manganese ion binding"/>
    <property type="evidence" value="ECO:0007669"/>
    <property type="project" value="UniProtKB-UniRule"/>
</dbReference>
<keyword evidence="8 14" id="KW-0963">Cytoplasm</keyword>
<evidence type="ECO:0000256" key="8">
    <source>
        <dbReference type="ARBA" id="ARBA00022490"/>
    </source>
</evidence>
<dbReference type="InterPro" id="IPR012337">
    <property type="entry name" value="RNaseH-like_sf"/>
</dbReference>
<keyword evidence="11 14" id="KW-0255">Endonuclease</keyword>
<feature type="binding site" evidence="14 15">
    <location>
        <position position="76"/>
    </location>
    <ligand>
        <name>a divalent metal cation</name>
        <dbReference type="ChEBI" id="CHEBI:60240"/>
    </ligand>
</feature>
<evidence type="ECO:0000313" key="19">
    <source>
        <dbReference type="Proteomes" id="UP000030416"/>
    </source>
</evidence>
<feature type="binding site" evidence="14 15">
    <location>
        <position position="168"/>
    </location>
    <ligand>
        <name>a divalent metal cation</name>
        <dbReference type="ChEBI" id="CHEBI:60240"/>
    </ligand>
</feature>
<comment type="similarity">
    <text evidence="5 14 16">Belongs to the RNase HII family.</text>
</comment>
<dbReference type="GO" id="GO:0004523">
    <property type="term" value="F:RNA-DNA hybrid ribonuclease activity"/>
    <property type="evidence" value="ECO:0007669"/>
    <property type="project" value="UniProtKB-UniRule"/>
</dbReference>
<dbReference type="GO" id="GO:0032299">
    <property type="term" value="C:ribonuclease H2 complex"/>
    <property type="evidence" value="ECO:0007669"/>
    <property type="project" value="TreeGrafter"/>
</dbReference>
<dbReference type="GO" id="GO:0043137">
    <property type="term" value="P:DNA replication, removal of RNA primer"/>
    <property type="evidence" value="ECO:0007669"/>
    <property type="project" value="TreeGrafter"/>
</dbReference>
<evidence type="ECO:0000256" key="4">
    <source>
        <dbReference type="ARBA" id="ARBA00004496"/>
    </source>
</evidence>
<evidence type="ECO:0000256" key="9">
    <source>
        <dbReference type="ARBA" id="ARBA00022722"/>
    </source>
</evidence>
<dbReference type="EMBL" id="JPVN01000001">
    <property type="protein sequence ID" value="KGR80373.1"/>
    <property type="molecule type" value="Genomic_DNA"/>
</dbReference>
<evidence type="ECO:0000256" key="10">
    <source>
        <dbReference type="ARBA" id="ARBA00022723"/>
    </source>
</evidence>
<comment type="catalytic activity">
    <reaction evidence="1 14 15 16">
        <text>Endonucleolytic cleavage to 5'-phosphomonoester.</text>
        <dbReference type="EC" id="3.1.26.4"/>
    </reaction>
</comment>
<dbReference type="GO" id="GO:0005737">
    <property type="term" value="C:cytoplasm"/>
    <property type="evidence" value="ECO:0007669"/>
    <property type="project" value="UniProtKB-SubCell"/>
</dbReference>
<evidence type="ECO:0000256" key="5">
    <source>
        <dbReference type="ARBA" id="ARBA00007383"/>
    </source>
</evidence>
<dbReference type="FunFam" id="3.30.420.10:FF:000006">
    <property type="entry name" value="Ribonuclease HII"/>
    <property type="match status" value="1"/>
</dbReference>
<reference evidence="18 19" key="1">
    <citation type="submission" date="2014-02" db="EMBL/GenBank/DDBJ databases">
        <title>Draft genome sequence of Lysinibacillus manganicus DSM 26584T.</title>
        <authorList>
            <person name="Zhang F."/>
            <person name="Wang G."/>
            <person name="Zhang L."/>
        </authorList>
    </citation>
    <scope>NUCLEOTIDE SEQUENCE [LARGE SCALE GENOMIC DNA]</scope>
    <source>
        <strain evidence="18 19">DSM 26584</strain>
    </source>
</reference>
<dbReference type="PROSITE" id="PS51975">
    <property type="entry name" value="RNASE_H_2"/>
    <property type="match status" value="1"/>
</dbReference>
<dbReference type="InterPro" id="IPR001352">
    <property type="entry name" value="RNase_HII/HIII"/>
</dbReference>
<dbReference type="GO" id="GO:0003723">
    <property type="term" value="F:RNA binding"/>
    <property type="evidence" value="ECO:0007669"/>
    <property type="project" value="UniProtKB-UniRule"/>
</dbReference>
<keyword evidence="13 14" id="KW-0464">Manganese</keyword>
<gene>
    <name evidence="14" type="primary">rnhB</name>
    <name evidence="18" type="ORF">CD29_00320</name>
</gene>
<name>A0A0A3IC39_9BACL</name>
<comment type="subcellular location">
    <subcellularLocation>
        <location evidence="4 14">Cytoplasm</location>
    </subcellularLocation>
</comment>
<evidence type="ECO:0000256" key="2">
    <source>
        <dbReference type="ARBA" id="ARBA00001946"/>
    </source>
</evidence>
<evidence type="ECO:0000256" key="16">
    <source>
        <dbReference type="RuleBase" id="RU003515"/>
    </source>
</evidence>
<accession>A0A0A3IC39</accession>
<evidence type="ECO:0000256" key="12">
    <source>
        <dbReference type="ARBA" id="ARBA00022801"/>
    </source>
</evidence>
<evidence type="ECO:0000256" key="15">
    <source>
        <dbReference type="PROSITE-ProRule" id="PRU01319"/>
    </source>
</evidence>
<dbReference type="NCBIfam" id="NF000594">
    <property type="entry name" value="PRK00015.1-1"/>
    <property type="match status" value="1"/>
</dbReference>
<dbReference type="AlphaFoldDB" id="A0A0A3IC39"/>
<comment type="caution">
    <text evidence="18">The sequence shown here is derived from an EMBL/GenBank/DDBJ whole genome shotgun (WGS) entry which is preliminary data.</text>
</comment>
<dbReference type="PANTHER" id="PTHR10954">
    <property type="entry name" value="RIBONUCLEASE H2 SUBUNIT A"/>
    <property type="match status" value="1"/>
</dbReference>
<dbReference type="eggNOG" id="COG0164">
    <property type="taxonomic scope" value="Bacteria"/>
</dbReference>
<sequence length="255" mass="29022">MKTVKEITIELQQAREFEEWMSEIQNDERAGVQKAWISWQNRYEKHQKLVEEHQNKIDFDASFKPFKGAFIAGVDEAGRGPLAGPVVTAAVILPEDCEALIGINDSKQLSKVQRANFAETIKQHALTYSIHFQDVETIDEINIYEATKQSMKQSVLNLHIKPHYVILDAMEIQIDTPQSSIIKGDAKSLAIASASILAKYARDEYMEQLHKEFPHYGFDQHAGYGTKLHLEAISTYGPTIHHRKSFEPIKSMILK</sequence>
<dbReference type="GO" id="GO:0006298">
    <property type="term" value="P:mismatch repair"/>
    <property type="evidence" value="ECO:0007669"/>
    <property type="project" value="TreeGrafter"/>
</dbReference>
<dbReference type="OrthoDB" id="9803420at2"/>
<feature type="domain" description="RNase H type-2" evidence="17">
    <location>
        <begin position="69"/>
        <end position="255"/>
    </location>
</feature>
<keyword evidence="9 14" id="KW-0540">Nuclease</keyword>
<dbReference type="RefSeq" id="WP_036181617.1">
    <property type="nucleotide sequence ID" value="NZ_AVDA01000001.1"/>
</dbReference>
<keyword evidence="12 14" id="KW-0378">Hydrolase</keyword>
<dbReference type="InterPro" id="IPR036397">
    <property type="entry name" value="RNaseH_sf"/>
</dbReference>
<protein>
    <recommendedName>
        <fullName evidence="7 14">Ribonuclease HII</fullName>
        <shortName evidence="14">RNase HII</shortName>
        <ecNumber evidence="6 14">3.1.26.4</ecNumber>
    </recommendedName>
</protein>
<dbReference type="PANTHER" id="PTHR10954:SF18">
    <property type="entry name" value="RIBONUCLEASE HII"/>
    <property type="match status" value="1"/>
</dbReference>
<dbReference type="NCBIfam" id="NF000595">
    <property type="entry name" value="PRK00015.1-3"/>
    <property type="match status" value="1"/>
</dbReference>
<evidence type="ECO:0000256" key="14">
    <source>
        <dbReference type="HAMAP-Rule" id="MF_00052"/>
    </source>
</evidence>
<dbReference type="Pfam" id="PF01351">
    <property type="entry name" value="RNase_HII"/>
    <property type="match status" value="1"/>
</dbReference>